<keyword evidence="6 8" id="KW-0472">Membrane</keyword>
<comment type="similarity">
    <text evidence="8 9">Belongs to the TonB-dependent receptor family.</text>
</comment>
<evidence type="ECO:0000256" key="9">
    <source>
        <dbReference type="RuleBase" id="RU003357"/>
    </source>
</evidence>
<evidence type="ECO:0000313" key="14">
    <source>
        <dbReference type="Proteomes" id="UP000500767"/>
    </source>
</evidence>
<evidence type="ECO:0000256" key="5">
    <source>
        <dbReference type="ARBA" id="ARBA00023077"/>
    </source>
</evidence>
<comment type="subcellular location">
    <subcellularLocation>
        <location evidence="1 8">Cell outer membrane</location>
        <topology evidence="1 8">Multi-pass membrane protein</topology>
    </subcellularLocation>
</comment>
<evidence type="ECO:0000256" key="8">
    <source>
        <dbReference type="PROSITE-ProRule" id="PRU01360"/>
    </source>
</evidence>
<dbReference type="Pfam" id="PF07715">
    <property type="entry name" value="Plug"/>
    <property type="match status" value="1"/>
</dbReference>
<dbReference type="InterPro" id="IPR036942">
    <property type="entry name" value="Beta-barrel_TonB_sf"/>
</dbReference>
<evidence type="ECO:0000256" key="10">
    <source>
        <dbReference type="SAM" id="MobiDB-lite"/>
    </source>
</evidence>
<evidence type="ECO:0000256" key="2">
    <source>
        <dbReference type="ARBA" id="ARBA00022448"/>
    </source>
</evidence>
<keyword evidence="3 8" id="KW-1134">Transmembrane beta strand</keyword>
<evidence type="ECO:0000256" key="7">
    <source>
        <dbReference type="ARBA" id="ARBA00023237"/>
    </source>
</evidence>
<dbReference type="InterPro" id="IPR000531">
    <property type="entry name" value="Beta-barrel_TonB"/>
</dbReference>
<organism evidence="13 14">
    <name type="scientific">Lichenicola cladoniae</name>
    <dbReference type="NCBI Taxonomy" id="1484109"/>
    <lineage>
        <taxon>Bacteria</taxon>
        <taxon>Pseudomonadati</taxon>
        <taxon>Pseudomonadota</taxon>
        <taxon>Alphaproteobacteria</taxon>
        <taxon>Acetobacterales</taxon>
        <taxon>Acetobacteraceae</taxon>
        <taxon>Lichenicola</taxon>
    </lineage>
</organism>
<dbReference type="Proteomes" id="UP000500767">
    <property type="component" value="Chromosome"/>
</dbReference>
<reference evidence="13 14" key="1">
    <citation type="journal article" date="2014" name="World J. Microbiol. Biotechnol.">
        <title>Biodiversity and physiological characteristics of Antarctic and Arctic lichens-associated bacteria.</title>
        <authorList>
            <person name="Lee Y.M."/>
            <person name="Kim E.H."/>
            <person name="Lee H.K."/>
            <person name="Hong S.G."/>
        </authorList>
    </citation>
    <scope>NUCLEOTIDE SEQUENCE [LARGE SCALE GENOMIC DNA]</scope>
    <source>
        <strain evidence="13 14">PAMC 26569</strain>
    </source>
</reference>
<gene>
    <name evidence="13" type="ORF">HN018_09700</name>
</gene>
<evidence type="ECO:0000256" key="1">
    <source>
        <dbReference type="ARBA" id="ARBA00004571"/>
    </source>
</evidence>
<dbReference type="InterPro" id="IPR039426">
    <property type="entry name" value="TonB-dep_rcpt-like"/>
</dbReference>
<feature type="domain" description="TonB-dependent receptor plug" evidence="12">
    <location>
        <begin position="18"/>
        <end position="114"/>
    </location>
</feature>
<feature type="domain" description="TonB-dependent receptor-like beta-barrel" evidence="11">
    <location>
        <begin position="276"/>
        <end position="701"/>
    </location>
</feature>
<dbReference type="Gene3D" id="2.170.130.10">
    <property type="entry name" value="TonB-dependent receptor, plug domain"/>
    <property type="match status" value="1"/>
</dbReference>
<feature type="region of interest" description="Disordered" evidence="10">
    <location>
        <begin position="493"/>
        <end position="516"/>
    </location>
</feature>
<evidence type="ECO:0000313" key="13">
    <source>
        <dbReference type="EMBL" id="QKE90278.1"/>
    </source>
</evidence>
<dbReference type="GO" id="GO:0009279">
    <property type="term" value="C:cell outer membrane"/>
    <property type="evidence" value="ECO:0007669"/>
    <property type="project" value="UniProtKB-SubCell"/>
</dbReference>
<protein>
    <submittedName>
        <fullName evidence="13">TonB-dependent receptor</fullName>
    </submittedName>
</protein>
<dbReference type="Pfam" id="PF00593">
    <property type="entry name" value="TonB_dep_Rec_b-barrel"/>
    <property type="match status" value="1"/>
</dbReference>
<keyword evidence="2 8" id="KW-0813">Transport</keyword>
<keyword evidence="14" id="KW-1185">Reference proteome</keyword>
<keyword evidence="13" id="KW-0675">Receptor</keyword>
<dbReference type="KEGG" id="lck:HN018_09700"/>
<proteinExistence type="inferred from homology"/>
<dbReference type="EMBL" id="CP053708">
    <property type="protein sequence ID" value="QKE90278.1"/>
    <property type="molecule type" value="Genomic_DNA"/>
</dbReference>
<evidence type="ECO:0000256" key="3">
    <source>
        <dbReference type="ARBA" id="ARBA00022452"/>
    </source>
</evidence>
<name>A0A6M8HPM1_9PROT</name>
<dbReference type="SUPFAM" id="SSF56935">
    <property type="entry name" value="Porins"/>
    <property type="match status" value="1"/>
</dbReference>
<dbReference type="RefSeq" id="WP_171834041.1">
    <property type="nucleotide sequence ID" value="NZ_CP053708.1"/>
</dbReference>
<dbReference type="AlphaFoldDB" id="A0A6M8HPM1"/>
<evidence type="ECO:0000256" key="6">
    <source>
        <dbReference type="ARBA" id="ARBA00023136"/>
    </source>
</evidence>
<dbReference type="InterPro" id="IPR012910">
    <property type="entry name" value="Plug_dom"/>
</dbReference>
<dbReference type="PROSITE" id="PS52016">
    <property type="entry name" value="TONB_DEPENDENT_REC_3"/>
    <property type="match status" value="1"/>
</dbReference>
<dbReference type="Gene3D" id="2.40.170.20">
    <property type="entry name" value="TonB-dependent receptor, beta-barrel domain"/>
    <property type="match status" value="1"/>
</dbReference>
<evidence type="ECO:0000259" key="12">
    <source>
        <dbReference type="Pfam" id="PF07715"/>
    </source>
</evidence>
<evidence type="ECO:0000259" key="11">
    <source>
        <dbReference type="Pfam" id="PF00593"/>
    </source>
</evidence>
<sequence length="752" mass="81727">MTGRSVRTTSPGGGLMRVETAPKAVQTITRDFIAKQSPTSDAQSLLRSLPSTNVTDVDPYGLYSGSSRVRGLDTSEVGWLLDGAPLNDIGAGQFYSNEVLEAEDLESVSLTPGSVNLDSPVVSGAAGLVEMKMSDPTLKPGGLLDISYGTYKLSREFLRLNTGLIGNSGIRAMFAFSNTQANNWEGPGGAHKKHIDFKAVKDFDNGSRTSLTVAYNNEVADSFNSNGVTAANYRNFIEKGNSNSYLATYPGAAAGANFYLLHQNPFENVIASAPSSLVINSRLHIDDPPYFWHGIGNGTGATLLTENSLYYGNQKVSVDLNGDGKTNTANKVLAFTPSNQEQFRPGNTIKAVYDVDKHNTVTAGWWYEYSDLLQYSPIGIINQQSGVAANVWGVQHNYTLSNGQQYNARDWDTITQVNMLFVGEHAHYLDDRLVIDAGFKEAMVSRDLTNHIPGTTYQNTNNVALPLPQLGISYQIDPRNQIYVTGSTNFRSPSNTSLADQISNTTGKTSQSASNQKSEYSIAEEIGYRYSGSTLIGSISFFNYNFTNRQISLNYLVGGAPISSSVNAGGQTSRGVDIQLSTRPILFHLRPYFAFEYLDARIDNNLATTGLLRGATVTDYLPTTGKNAIASPHVQAKLGLDYDDGRFFLGADLDYVGKQYSSFMNDESMPDFITNSVYSGYRFHRFGYLKAPQIQLNLQNLTGATYRTGVYSPQNNALATKGVYGSTISSSGAPLYQLQPGFSIAVTMSSSF</sequence>
<accession>A0A6M8HPM1</accession>
<keyword evidence="4 8" id="KW-0812">Transmembrane</keyword>
<keyword evidence="7 8" id="KW-0998">Cell outer membrane</keyword>
<evidence type="ECO:0000256" key="4">
    <source>
        <dbReference type="ARBA" id="ARBA00022692"/>
    </source>
</evidence>
<dbReference type="InterPro" id="IPR037066">
    <property type="entry name" value="Plug_dom_sf"/>
</dbReference>
<keyword evidence="5 9" id="KW-0798">TonB box</keyword>